<dbReference type="PANTHER" id="PTHR34387">
    <property type="entry name" value="SLR1258 PROTEIN"/>
    <property type="match status" value="1"/>
</dbReference>
<gene>
    <name evidence="2" type="ORF">D6858_00130</name>
</gene>
<evidence type="ECO:0000313" key="3">
    <source>
        <dbReference type="Proteomes" id="UP000284322"/>
    </source>
</evidence>
<reference evidence="2 3" key="1">
    <citation type="submission" date="2018-09" db="EMBL/GenBank/DDBJ databases">
        <title>Altererythrobacter sp.Ery1 and Ery12, the genome sequencing of novel strains in genus Alterythrobacter.</title>
        <authorList>
            <person name="Cheng H."/>
            <person name="Wu Y.-H."/>
            <person name="Fang C."/>
            <person name="Xu X.-W."/>
        </authorList>
    </citation>
    <scope>NUCLEOTIDE SEQUENCE [LARGE SCALE GENOMIC DNA]</scope>
    <source>
        <strain evidence="2 3">Ery12</strain>
    </source>
</reference>
<dbReference type="Proteomes" id="UP000284322">
    <property type="component" value="Unassembled WGS sequence"/>
</dbReference>
<keyword evidence="1" id="KW-0732">Signal</keyword>
<name>A0A419R6I5_9SPHN</name>
<proteinExistence type="predicted"/>
<evidence type="ECO:0000256" key="1">
    <source>
        <dbReference type="SAM" id="SignalP"/>
    </source>
</evidence>
<dbReference type="GO" id="GO:0006974">
    <property type="term" value="P:DNA damage response"/>
    <property type="evidence" value="ECO:0007669"/>
    <property type="project" value="TreeGrafter"/>
</dbReference>
<dbReference type="Gene3D" id="3.30.70.2970">
    <property type="entry name" value="Protein of unknown function (DUF541), domain 2"/>
    <property type="match status" value="1"/>
</dbReference>
<sequence length="241" mass="25110">MNRMLLPAVMALGAVSVASQASAADVQVQAQGPVVDLSVTKSVKSAPDIVAIGAGVNSTAPTAVAAMQANATAMDAVVKRIKSLGIDAKDIQTAGISLNADYDYDQVKRQQVFKGYRASNRVNVTLRDVKRAGPVLDALVAAGANDISGPDFSIEDDAAAKAQARKAAFAELQERAQEYAKWAGYSGVRLLQVGEAVMNNRPMPMMKEMAVAQDASAAPTPVEPGLVGTSVTVTASFEMTR</sequence>
<dbReference type="AlphaFoldDB" id="A0A419R6I5"/>
<dbReference type="RefSeq" id="WP_120105843.1">
    <property type="nucleotide sequence ID" value="NZ_RAHJ01000001.1"/>
</dbReference>
<feature type="chain" id="PRO_5019046737" evidence="1">
    <location>
        <begin position="24"/>
        <end position="241"/>
    </location>
</feature>
<evidence type="ECO:0000313" key="2">
    <source>
        <dbReference type="EMBL" id="RJX71802.1"/>
    </source>
</evidence>
<dbReference type="InterPro" id="IPR052022">
    <property type="entry name" value="26kDa_periplasmic_antigen"/>
</dbReference>
<dbReference type="Pfam" id="PF04402">
    <property type="entry name" value="SIMPL"/>
    <property type="match status" value="1"/>
</dbReference>
<dbReference type="PANTHER" id="PTHR34387:SF1">
    <property type="entry name" value="PERIPLASMIC IMMUNOGENIC PROTEIN"/>
    <property type="match status" value="1"/>
</dbReference>
<dbReference type="OrthoDB" id="9813144at2"/>
<comment type="caution">
    <text evidence="2">The sequence shown here is derived from an EMBL/GenBank/DDBJ whole genome shotgun (WGS) entry which is preliminary data.</text>
</comment>
<keyword evidence="3" id="KW-1185">Reference proteome</keyword>
<feature type="signal peptide" evidence="1">
    <location>
        <begin position="1"/>
        <end position="23"/>
    </location>
</feature>
<protein>
    <submittedName>
        <fullName evidence="2">DUF541 domain-containing protein</fullName>
    </submittedName>
</protein>
<dbReference type="EMBL" id="RAHJ01000001">
    <property type="protein sequence ID" value="RJX71802.1"/>
    <property type="molecule type" value="Genomic_DNA"/>
</dbReference>
<accession>A0A419R6I5</accession>
<dbReference type="Gene3D" id="3.30.110.170">
    <property type="entry name" value="Protein of unknown function (DUF541), domain 1"/>
    <property type="match status" value="1"/>
</dbReference>
<organism evidence="2 3">
    <name type="scientific">Tsuneonella suprasediminis</name>
    <dbReference type="NCBI Taxonomy" id="2306996"/>
    <lineage>
        <taxon>Bacteria</taxon>
        <taxon>Pseudomonadati</taxon>
        <taxon>Pseudomonadota</taxon>
        <taxon>Alphaproteobacteria</taxon>
        <taxon>Sphingomonadales</taxon>
        <taxon>Erythrobacteraceae</taxon>
        <taxon>Tsuneonella</taxon>
    </lineage>
</organism>
<dbReference type="InterPro" id="IPR007497">
    <property type="entry name" value="SIMPL/DUF541"/>
</dbReference>